<protein>
    <recommendedName>
        <fullName evidence="1">RNA-directed DNA polymerase</fullName>
        <ecNumber evidence="1">2.7.7.49</ecNumber>
    </recommendedName>
</protein>
<dbReference type="InterPro" id="IPR041588">
    <property type="entry name" value="Integrase_H2C2"/>
</dbReference>
<evidence type="ECO:0000313" key="5">
    <source>
        <dbReference type="Proteomes" id="UP000215335"/>
    </source>
</evidence>
<comment type="caution">
    <text evidence="4">The sequence shown here is derived from an EMBL/GenBank/DDBJ whole genome shotgun (WGS) entry which is preliminary data.</text>
</comment>
<dbReference type="OrthoDB" id="441971at2759"/>
<dbReference type="InterPro" id="IPR001584">
    <property type="entry name" value="Integrase_cat-core"/>
</dbReference>
<dbReference type="Gene3D" id="3.30.420.10">
    <property type="entry name" value="Ribonuclease H-like superfamily/Ribonuclease H"/>
    <property type="match status" value="1"/>
</dbReference>
<dbReference type="PROSITE" id="PS50994">
    <property type="entry name" value="INTEGRASE"/>
    <property type="match status" value="1"/>
</dbReference>
<dbReference type="Proteomes" id="UP000215335">
    <property type="component" value="Unassembled WGS sequence"/>
</dbReference>
<evidence type="ECO:0000256" key="1">
    <source>
        <dbReference type="ARBA" id="ARBA00012493"/>
    </source>
</evidence>
<dbReference type="STRING" id="543379.A0A232EHG2"/>
<dbReference type="Pfam" id="PF17921">
    <property type="entry name" value="Integrase_H2C2"/>
    <property type="match status" value="1"/>
</dbReference>
<dbReference type="SUPFAM" id="SSF53098">
    <property type="entry name" value="Ribonuclease H-like"/>
    <property type="match status" value="1"/>
</dbReference>
<accession>A0A232EHG2</accession>
<feature type="compositionally biased region" description="Polar residues" evidence="2">
    <location>
        <begin position="1"/>
        <end position="22"/>
    </location>
</feature>
<proteinExistence type="predicted"/>
<dbReference type="PANTHER" id="PTHR37984">
    <property type="entry name" value="PROTEIN CBG26694"/>
    <property type="match status" value="1"/>
</dbReference>
<feature type="domain" description="Integrase catalytic" evidence="3">
    <location>
        <begin position="229"/>
        <end position="375"/>
    </location>
</feature>
<dbReference type="AlphaFoldDB" id="A0A232EHG2"/>
<reference evidence="4 5" key="1">
    <citation type="journal article" date="2017" name="Curr. Biol.">
        <title>The Evolution of Venom by Co-option of Single-Copy Genes.</title>
        <authorList>
            <person name="Martinson E.O."/>
            <person name="Mrinalini"/>
            <person name="Kelkar Y.D."/>
            <person name="Chang C.H."/>
            <person name="Werren J.H."/>
        </authorList>
    </citation>
    <scope>NUCLEOTIDE SEQUENCE [LARGE SCALE GENOMIC DNA]</scope>
    <source>
        <strain evidence="4 5">Alberta</strain>
        <tissue evidence="4">Whole body</tissue>
    </source>
</reference>
<dbReference type="InterPro" id="IPR012337">
    <property type="entry name" value="RNaseH-like_sf"/>
</dbReference>
<dbReference type="InterPro" id="IPR050951">
    <property type="entry name" value="Retrovirus_Pol_polyprotein"/>
</dbReference>
<evidence type="ECO:0000256" key="2">
    <source>
        <dbReference type="SAM" id="MobiDB-lite"/>
    </source>
</evidence>
<name>A0A232EHG2_9HYME</name>
<dbReference type="GO" id="GO:0015074">
    <property type="term" value="P:DNA integration"/>
    <property type="evidence" value="ECO:0007669"/>
    <property type="project" value="InterPro"/>
</dbReference>
<gene>
    <name evidence="4" type="ORF">TSAR_015460</name>
</gene>
<dbReference type="InterPro" id="IPR036397">
    <property type="entry name" value="RNaseH_sf"/>
</dbReference>
<evidence type="ECO:0000313" key="4">
    <source>
        <dbReference type="EMBL" id="OXU17774.1"/>
    </source>
</evidence>
<dbReference type="FunFam" id="1.10.340.70:FF:000001">
    <property type="entry name" value="Retrovirus-related Pol polyprotein from transposon gypsy-like Protein"/>
    <property type="match status" value="1"/>
</dbReference>
<keyword evidence="5" id="KW-1185">Reference proteome</keyword>
<dbReference type="EMBL" id="NNAY01004521">
    <property type="protein sequence ID" value="OXU17774.1"/>
    <property type="molecule type" value="Genomic_DNA"/>
</dbReference>
<feature type="compositionally biased region" description="Acidic residues" evidence="2">
    <location>
        <begin position="38"/>
        <end position="55"/>
    </location>
</feature>
<dbReference type="Gene3D" id="1.10.340.70">
    <property type="match status" value="1"/>
</dbReference>
<sequence>MARSTSTDINDWSENESGQGSKNSRRGFPSPINREDIEPADLDTDSDESNTETDDNPNPTQKEVQAKTRTDNDTNTKILTAMLIQRHFDEVILEYLRDILTTLADIIVEHNIKTLRISKHNDLTDKITFSIFLDILNERLKHCDCTIYICYGTCTIPSKDIRKNIISEYHDSLVGGHRGVTKTYKRIREKFYWNGIKSDVTEYIRNCQRCQELKLVRVINREPMIITDTPIEPFDKISIDTVGPLPATTDGNKNILTIQDNLTKYFIVVPIPNTKAETIADALARYVIATYGAPKVILSDKAPALIGKQVNTSGYHPQTNGSLERNHLVLVEYICQYLNEFEDWDKVLPFAVFSYNTSVHESTNFTPYELIFGRPARSPTAFPNSKNETYTSYMTDLINRMNHIRKFASKNLIDSKYKSKRYYDRSAKSSNYEIGDLVYVIKEPRKNKLDKMYKGPYQVVGVLEQNNPIPDLILLQMKLELLILSTLPIAGTYETKGYAIQEIPHNPGIYYERMEDIRFTQAD</sequence>
<organism evidence="4 5">
    <name type="scientific">Trichomalopsis sarcophagae</name>
    <dbReference type="NCBI Taxonomy" id="543379"/>
    <lineage>
        <taxon>Eukaryota</taxon>
        <taxon>Metazoa</taxon>
        <taxon>Ecdysozoa</taxon>
        <taxon>Arthropoda</taxon>
        <taxon>Hexapoda</taxon>
        <taxon>Insecta</taxon>
        <taxon>Pterygota</taxon>
        <taxon>Neoptera</taxon>
        <taxon>Endopterygota</taxon>
        <taxon>Hymenoptera</taxon>
        <taxon>Apocrita</taxon>
        <taxon>Proctotrupomorpha</taxon>
        <taxon>Chalcidoidea</taxon>
        <taxon>Pteromalidae</taxon>
        <taxon>Pteromalinae</taxon>
        <taxon>Trichomalopsis</taxon>
    </lineage>
</organism>
<dbReference type="PANTHER" id="PTHR37984:SF5">
    <property type="entry name" value="PROTEIN NYNRIN-LIKE"/>
    <property type="match status" value="1"/>
</dbReference>
<evidence type="ECO:0000259" key="3">
    <source>
        <dbReference type="PROSITE" id="PS50994"/>
    </source>
</evidence>
<dbReference type="GO" id="GO:0003676">
    <property type="term" value="F:nucleic acid binding"/>
    <property type="evidence" value="ECO:0007669"/>
    <property type="project" value="InterPro"/>
</dbReference>
<dbReference type="EC" id="2.7.7.49" evidence="1"/>
<feature type="region of interest" description="Disordered" evidence="2">
    <location>
        <begin position="1"/>
        <end position="71"/>
    </location>
</feature>
<dbReference type="GO" id="GO:0003964">
    <property type="term" value="F:RNA-directed DNA polymerase activity"/>
    <property type="evidence" value="ECO:0007669"/>
    <property type="project" value="UniProtKB-EC"/>
</dbReference>